<sequence length="156" mass="18058">MNQLKDKFLLIGIICILLFTTLPILSNFLVTPDEILKLEFQTNVRSQLRFCKQNPIQVYGRNPMGNQLNCFSVLEGEVVLESFFTEEITDPTETQWAFYDSMGKQVFPTVVWEGVDPLVFVSLVRSKRGQFGVQLQKKKDGAYYFYRTKISSWVIP</sequence>
<dbReference type="RefSeq" id="WP_265374680.1">
    <property type="nucleotide sequence ID" value="NZ_JAMQPV010000001.1"/>
</dbReference>
<organism evidence="2 3">
    <name type="scientific">Leptospira limi</name>
    <dbReference type="NCBI Taxonomy" id="2950023"/>
    <lineage>
        <taxon>Bacteria</taxon>
        <taxon>Pseudomonadati</taxon>
        <taxon>Spirochaetota</taxon>
        <taxon>Spirochaetia</taxon>
        <taxon>Leptospirales</taxon>
        <taxon>Leptospiraceae</taxon>
        <taxon>Leptospira</taxon>
    </lineage>
</organism>
<evidence type="ECO:0000313" key="2">
    <source>
        <dbReference type="EMBL" id="MCW7461611.1"/>
    </source>
</evidence>
<keyword evidence="1" id="KW-0472">Membrane</keyword>
<name>A0ABT3LV58_9LEPT</name>
<keyword evidence="1" id="KW-1133">Transmembrane helix</keyword>
<evidence type="ECO:0000313" key="3">
    <source>
        <dbReference type="Proteomes" id="UP001209737"/>
    </source>
</evidence>
<dbReference type="EMBL" id="JAMQPV010000001">
    <property type="protein sequence ID" value="MCW7461611.1"/>
    <property type="molecule type" value="Genomic_DNA"/>
</dbReference>
<accession>A0ABT3LV58</accession>
<protein>
    <submittedName>
        <fullName evidence="2">Uncharacterized protein</fullName>
    </submittedName>
</protein>
<feature type="transmembrane region" description="Helical" evidence="1">
    <location>
        <begin position="7"/>
        <end position="30"/>
    </location>
</feature>
<dbReference type="Proteomes" id="UP001209737">
    <property type="component" value="Unassembled WGS sequence"/>
</dbReference>
<keyword evidence="1" id="KW-0812">Transmembrane</keyword>
<keyword evidence="3" id="KW-1185">Reference proteome</keyword>
<gene>
    <name evidence="2" type="ORF">ND812_05870</name>
</gene>
<evidence type="ECO:0000256" key="1">
    <source>
        <dbReference type="SAM" id="Phobius"/>
    </source>
</evidence>
<comment type="caution">
    <text evidence="2">The sequence shown here is derived from an EMBL/GenBank/DDBJ whole genome shotgun (WGS) entry which is preliminary data.</text>
</comment>
<reference evidence="2 3" key="1">
    <citation type="submission" date="2022-06" db="EMBL/GenBank/DDBJ databases">
        <title>Leptospira isolates from biofilms formed at urban environments.</title>
        <authorList>
            <person name="Ribeiro P.S."/>
            <person name="Sousa T."/>
            <person name="Carvalho N."/>
            <person name="Aburjaile F."/>
            <person name="Neves F."/>
            <person name="Oliveira D."/>
            <person name="Blanco L."/>
            <person name="Lima J."/>
            <person name="Costa F."/>
            <person name="Brenig B."/>
            <person name="Soares S."/>
            <person name="Ramos R."/>
            <person name="Goes-Neto A."/>
            <person name="Matiuzzi M."/>
            <person name="Azevedo V."/>
            <person name="Ristow P."/>
        </authorList>
    </citation>
    <scope>NUCLEOTIDE SEQUENCE [LARGE SCALE GENOMIC DNA]</scope>
    <source>
        <strain evidence="2 3">VSF25</strain>
    </source>
</reference>
<proteinExistence type="predicted"/>